<dbReference type="GO" id="GO:0071949">
    <property type="term" value="F:FAD binding"/>
    <property type="evidence" value="ECO:0007669"/>
    <property type="project" value="InterPro"/>
</dbReference>
<dbReference type="InterPro" id="IPR050641">
    <property type="entry name" value="RIFMO-like"/>
</dbReference>
<evidence type="ECO:0000256" key="3">
    <source>
        <dbReference type="ARBA" id="ARBA00022827"/>
    </source>
</evidence>
<keyword evidence="3" id="KW-0274">FAD</keyword>
<dbReference type="InterPro" id="IPR002938">
    <property type="entry name" value="FAD-bd"/>
</dbReference>
<dbReference type="Gene3D" id="3.40.30.20">
    <property type="match status" value="1"/>
</dbReference>
<evidence type="ECO:0000256" key="4">
    <source>
        <dbReference type="ARBA" id="ARBA00023002"/>
    </source>
</evidence>
<dbReference type="EMBL" id="PDLM01000005">
    <property type="protein sequence ID" value="RDW77694.1"/>
    <property type="molecule type" value="Genomic_DNA"/>
</dbReference>
<dbReference type="InterPro" id="IPR036188">
    <property type="entry name" value="FAD/NAD-bd_sf"/>
</dbReference>
<dbReference type="OrthoDB" id="1716816at2759"/>
<dbReference type="PANTHER" id="PTHR43004">
    <property type="entry name" value="TRK SYSTEM POTASSIUM UPTAKE PROTEIN"/>
    <property type="match status" value="1"/>
</dbReference>
<dbReference type="SUPFAM" id="SSF51905">
    <property type="entry name" value="FAD/NAD(P)-binding domain"/>
    <property type="match status" value="1"/>
</dbReference>
<feature type="domain" description="Phenol hydroxylase-like C-terminal dimerisation" evidence="6">
    <location>
        <begin position="439"/>
        <end position="640"/>
    </location>
</feature>
<feature type="domain" description="FAD-binding" evidence="5">
    <location>
        <begin position="67"/>
        <end position="405"/>
    </location>
</feature>
<protein>
    <submittedName>
        <fullName evidence="7">FAD protein-1</fullName>
    </submittedName>
</protein>
<dbReference type="Gene3D" id="3.50.50.60">
    <property type="entry name" value="FAD/NAD(P)-binding domain"/>
    <property type="match status" value="1"/>
</dbReference>
<dbReference type="Proteomes" id="UP000256645">
    <property type="component" value="Unassembled WGS sequence"/>
</dbReference>
<dbReference type="PANTHER" id="PTHR43004:SF4">
    <property type="entry name" value="FAD-BINDING DOMAIN-CONTAINING PROTEIN"/>
    <property type="match status" value="1"/>
</dbReference>
<comment type="caution">
    <text evidence="7">The sequence shown here is derived from an EMBL/GenBank/DDBJ whole genome shotgun (WGS) entry which is preliminary data.</text>
</comment>
<keyword evidence="8" id="KW-1185">Reference proteome</keyword>
<dbReference type="InterPro" id="IPR012941">
    <property type="entry name" value="Phe_hydrox_C_dim_dom"/>
</dbReference>
<keyword evidence="2" id="KW-0285">Flavoprotein</keyword>
<dbReference type="InterPro" id="IPR038220">
    <property type="entry name" value="PHOX_C_sf"/>
</dbReference>
<reference evidence="7 8" key="1">
    <citation type="journal article" date="2018" name="IMA Fungus">
        <title>IMA Genome-F 9: Draft genome sequence of Annulohypoxylon stygium, Aspergillus mulundensis, Berkeleyomyces basicola (syn. Thielaviopsis basicola), Ceratocystis smalleyi, two Cercospora beticola strains, Coleophoma cylindrospora, Fusarium fracticaudum, Phialophora cf. hyalina, and Morchella septimelata.</title>
        <authorList>
            <person name="Wingfield B.D."/>
            <person name="Bills G.F."/>
            <person name="Dong Y."/>
            <person name="Huang W."/>
            <person name="Nel W.J."/>
            <person name="Swalarsk-Parry B.S."/>
            <person name="Vaghefi N."/>
            <person name="Wilken P.M."/>
            <person name="An Z."/>
            <person name="de Beer Z.W."/>
            <person name="De Vos L."/>
            <person name="Chen L."/>
            <person name="Duong T.A."/>
            <person name="Gao Y."/>
            <person name="Hammerbacher A."/>
            <person name="Kikkert J.R."/>
            <person name="Li Y."/>
            <person name="Li H."/>
            <person name="Li K."/>
            <person name="Li Q."/>
            <person name="Liu X."/>
            <person name="Ma X."/>
            <person name="Naidoo K."/>
            <person name="Pethybridge S.J."/>
            <person name="Sun J."/>
            <person name="Steenkamp E.T."/>
            <person name="van der Nest M.A."/>
            <person name="van Wyk S."/>
            <person name="Wingfield M.J."/>
            <person name="Xiong C."/>
            <person name="Yue Q."/>
            <person name="Zhang X."/>
        </authorList>
    </citation>
    <scope>NUCLEOTIDE SEQUENCE [LARGE SCALE GENOMIC DNA]</scope>
    <source>
        <strain evidence="7 8">BP6252</strain>
    </source>
</reference>
<name>A0A3D8RV07_9HELO</name>
<dbReference type="Pfam" id="PF07976">
    <property type="entry name" value="Phe_hydrox_dim"/>
    <property type="match status" value="1"/>
</dbReference>
<dbReference type="AlphaFoldDB" id="A0A3D8RV07"/>
<dbReference type="InterPro" id="IPR036249">
    <property type="entry name" value="Thioredoxin-like_sf"/>
</dbReference>
<dbReference type="SUPFAM" id="SSF54373">
    <property type="entry name" value="FAD-linked reductases, C-terminal domain"/>
    <property type="match status" value="1"/>
</dbReference>
<evidence type="ECO:0000259" key="5">
    <source>
        <dbReference type="Pfam" id="PF01494"/>
    </source>
</evidence>
<dbReference type="PRINTS" id="PR00420">
    <property type="entry name" value="RNGMNOXGNASE"/>
</dbReference>
<dbReference type="STRING" id="1849047.A0A3D8RV07"/>
<organism evidence="7 8">
    <name type="scientific">Coleophoma cylindrospora</name>
    <dbReference type="NCBI Taxonomy" id="1849047"/>
    <lineage>
        <taxon>Eukaryota</taxon>
        <taxon>Fungi</taxon>
        <taxon>Dikarya</taxon>
        <taxon>Ascomycota</taxon>
        <taxon>Pezizomycotina</taxon>
        <taxon>Leotiomycetes</taxon>
        <taxon>Helotiales</taxon>
        <taxon>Dermateaceae</taxon>
        <taxon>Coleophoma</taxon>
    </lineage>
</organism>
<evidence type="ECO:0000313" key="8">
    <source>
        <dbReference type="Proteomes" id="UP000256645"/>
    </source>
</evidence>
<evidence type="ECO:0000256" key="2">
    <source>
        <dbReference type="ARBA" id="ARBA00022630"/>
    </source>
</evidence>
<evidence type="ECO:0000259" key="6">
    <source>
        <dbReference type="Pfam" id="PF07976"/>
    </source>
</evidence>
<evidence type="ECO:0000256" key="1">
    <source>
        <dbReference type="ARBA" id="ARBA00007801"/>
    </source>
</evidence>
<dbReference type="Pfam" id="PF01494">
    <property type="entry name" value="FAD_binding_3"/>
    <property type="match status" value="1"/>
</dbReference>
<comment type="similarity">
    <text evidence="1">Belongs to the PheA/TfdB FAD monooxygenase family.</text>
</comment>
<gene>
    <name evidence="7" type="ORF">BP6252_05747</name>
</gene>
<evidence type="ECO:0000313" key="7">
    <source>
        <dbReference type="EMBL" id="RDW77694.1"/>
    </source>
</evidence>
<proteinExistence type="inferred from homology"/>
<dbReference type="SUPFAM" id="SSF52833">
    <property type="entry name" value="Thioredoxin-like"/>
    <property type="match status" value="1"/>
</dbReference>
<dbReference type="Gene3D" id="3.30.9.10">
    <property type="entry name" value="D-Amino Acid Oxidase, subunit A, domain 2"/>
    <property type="match status" value="1"/>
</dbReference>
<accession>A0A3D8RV07</accession>
<dbReference type="GO" id="GO:0016709">
    <property type="term" value="F:oxidoreductase activity, acting on paired donors, with incorporation or reduction of molecular oxygen, NAD(P)H as one donor, and incorporation of one atom of oxygen"/>
    <property type="evidence" value="ECO:0007669"/>
    <property type="project" value="UniProtKB-ARBA"/>
</dbReference>
<keyword evidence="4" id="KW-0560">Oxidoreductase</keyword>
<sequence length="642" mass="70191">MSPGANNEGFSVVDGGAMEGVRIAEKTPVADVLISGAGPAGLMLALRADYQVNGKLMNEFEGYRSNLARYGITPTIVDDRSDKTSTGRADGLQPKTIETFKQLGMSDSLLRKGVKIYDICFWNSTATTPLHRQRREVHYPPEVDVTDPFILLVHQGMVEDIFIDDLKDRGIEVVRSSPFIEYTPTEDAEAPIQVKCGAGADGSTKTMKAKYLVGCDGARSMVRNSIPGAEMEGDSTRAPWGVLDGVIETDFPDLWSKVVIHSEEHGTILCIPRERNLTRLYIELNPGMKEILSSEAASQEFVMKRAQEIVAPFKLTWKSVEWFSVYKVGQRVANRFTDDSERVFITGDAAHTHSPKAAQGMNVSMHDSFNLSWKLNLAIRGLALPSLLNTYTAERRKIAQDLINFDYEHANAFAAGDSKALAKNFATNISFISGIGAVYAPNVLNEPSTLGGGLQAGALLSPARVTRYIDANPVDLQIDIPMLGQFRVVFFTPNPKAAAPFLSVISQHLTSTSSVLGRASLAAAKSYATLNTPASETEEFVQPQRYTAVSKLYTPALVTTAAKDDVEIADLPSIWQDSRWTFYLDDVMGCTKKWIGDVKEGEVVILNVRPDGYVGSLKAFEHQAAEGACAWLDGYYGGFLKA</sequence>